<gene>
    <name evidence="1" type="ORF">HID58_064795</name>
</gene>
<dbReference type="InterPro" id="IPR008979">
    <property type="entry name" value="Galactose-bd-like_sf"/>
</dbReference>
<feature type="non-terminal residue" evidence="1">
    <location>
        <position position="1"/>
    </location>
</feature>
<accession>A0ABQ7ZBE0</accession>
<dbReference type="EMBL" id="JAGKQM010000015">
    <property type="protein sequence ID" value="KAH0877401.1"/>
    <property type="molecule type" value="Genomic_DNA"/>
</dbReference>
<proteinExistence type="predicted"/>
<reference evidence="1 2" key="1">
    <citation type="submission" date="2021-05" db="EMBL/GenBank/DDBJ databases">
        <title>Genome Assembly of Synthetic Allotetraploid Brassica napus Reveals Homoeologous Exchanges between Subgenomes.</title>
        <authorList>
            <person name="Davis J.T."/>
        </authorList>
    </citation>
    <scope>NUCLEOTIDE SEQUENCE [LARGE SCALE GENOMIC DNA]</scope>
    <source>
        <strain evidence="2">cv. Da-Ae</strain>
        <tissue evidence="1">Seedling</tissue>
    </source>
</reference>
<dbReference type="Proteomes" id="UP000824890">
    <property type="component" value="Unassembled WGS sequence"/>
</dbReference>
<evidence type="ECO:0000313" key="2">
    <source>
        <dbReference type="Proteomes" id="UP000824890"/>
    </source>
</evidence>
<dbReference type="SUPFAM" id="SSF49785">
    <property type="entry name" value="Galactose-binding domain-like"/>
    <property type="match status" value="1"/>
</dbReference>
<sequence length="115" mass="12860">ERTSQLYLGNPNKPQYNGGIIVNPGLQNGLEGWSQYGNDKVNFTEFEGNKFVIVRGRNQPYDSVKAQKVCLEKGLLCTFSGIYDFKFHATWLQVGQGNAPVRAVFKKNGEHKHAG</sequence>
<protein>
    <submittedName>
        <fullName evidence="1">Uncharacterized protein</fullName>
    </submittedName>
</protein>
<evidence type="ECO:0000313" key="1">
    <source>
        <dbReference type="EMBL" id="KAH0877401.1"/>
    </source>
</evidence>
<comment type="caution">
    <text evidence="1">The sequence shown here is derived from an EMBL/GenBank/DDBJ whole genome shotgun (WGS) entry which is preliminary data.</text>
</comment>
<name>A0ABQ7ZBE0_BRANA</name>
<organism evidence="1 2">
    <name type="scientific">Brassica napus</name>
    <name type="common">Rape</name>
    <dbReference type="NCBI Taxonomy" id="3708"/>
    <lineage>
        <taxon>Eukaryota</taxon>
        <taxon>Viridiplantae</taxon>
        <taxon>Streptophyta</taxon>
        <taxon>Embryophyta</taxon>
        <taxon>Tracheophyta</taxon>
        <taxon>Spermatophyta</taxon>
        <taxon>Magnoliopsida</taxon>
        <taxon>eudicotyledons</taxon>
        <taxon>Gunneridae</taxon>
        <taxon>Pentapetalae</taxon>
        <taxon>rosids</taxon>
        <taxon>malvids</taxon>
        <taxon>Brassicales</taxon>
        <taxon>Brassicaceae</taxon>
        <taxon>Brassiceae</taxon>
        <taxon>Brassica</taxon>
    </lineage>
</organism>
<dbReference type="Gene3D" id="2.60.120.260">
    <property type="entry name" value="Galactose-binding domain-like"/>
    <property type="match status" value="1"/>
</dbReference>
<keyword evidence="2" id="KW-1185">Reference proteome</keyword>